<protein>
    <submittedName>
        <fullName evidence="1">Unannotated protein</fullName>
    </submittedName>
</protein>
<sequence length="89" mass="9951">MTIAVRARIPPSPWLSAFMTKVRYLMEMMMTRAQKASEATPKAYTGFEASRCWCSKASRNAYNGEVPMSPYTIPRAPSARAPIPALWPP</sequence>
<dbReference type="EMBL" id="CAEZTS010000036">
    <property type="protein sequence ID" value="CAB4574090.1"/>
    <property type="molecule type" value="Genomic_DNA"/>
</dbReference>
<name>A0A6J6EC74_9ZZZZ</name>
<evidence type="ECO:0000313" key="1">
    <source>
        <dbReference type="EMBL" id="CAB4574090.1"/>
    </source>
</evidence>
<gene>
    <name evidence="1" type="ORF">UFOPK1722_00578</name>
</gene>
<dbReference type="AlphaFoldDB" id="A0A6J6EC74"/>
<organism evidence="1">
    <name type="scientific">freshwater metagenome</name>
    <dbReference type="NCBI Taxonomy" id="449393"/>
    <lineage>
        <taxon>unclassified sequences</taxon>
        <taxon>metagenomes</taxon>
        <taxon>ecological metagenomes</taxon>
    </lineage>
</organism>
<reference evidence="1" key="1">
    <citation type="submission" date="2020-05" db="EMBL/GenBank/DDBJ databases">
        <authorList>
            <person name="Chiriac C."/>
            <person name="Salcher M."/>
            <person name="Ghai R."/>
            <person name="Kavagutti S V."/>
        </authorList>
    </citation>
    <scope>NUCLEOTIDE SEQUENCE</scope>
</reference>
<accession>A0A6J6EC74</accession>
<proteinExistence type="predicted"/>